<organism evidence="2 3">
    <name type="scientific">Phytophthora sojae (strain P6497)</name>
    <name type="common">Soybean stem and root rot agent</name>
    <name type="synonym">Phytophthora megasperma f. sp. glycines</name>
    <dbReference type="NCBI Taxonomy" id="1094619"/>
    <lineage>
        <taxon>Eukaryota</taxon>
        <taxon>Sar</taxon>
        <taxon>Stramenopiles</taxon>
        <taxon>Oomycota</taxon>
        <taxon>Peronosporomycetes</taxon>
        <taxon>Peronosporales</taxon>
        <taxon>Peronosporaceae</taxon>
        <taxon>Phytophthora</taxon>
    </lineage>
</organism>
<dbReference type="KEGG" id="psoj:PHYSODRAFT_334121"/>
<sequence>MVPPRGNAGDQHKQKLAPVEVSVDQDDEQIRAALFSWVNRVRLEQQETGLEGPPLLSAQSSRAPKKKITIQVASPRRIRTSRYLCEGDRKEIIARVGSGEQQSSLPKEFGVSRAAICNLYKNRHPRSPRAGR</sequence>
<dbReference type="Proteomes" id="UP000002640">
    <property type="component" value="Unassembled WGS sequence"/>
</dbReference>
<keyword evidence="3" id="KW-1185">Reference proteome</keyword>
<proteinExistence type="predicted"/>
<feature type="region of interest" description="Disordered" evidence="1">
    <location>
        <begin position="1"/>
        <end position="21"/>
    </location>
</feature>
<dbReference type="EMBL" id="JH159155">
    <property type="protein sequence ID" value="EGZ15920.1"/>
    <property type="molecule type" value="Genomic_DNA"/>
</dbReference>
<name>G4ZKH8_PHYSP</name>
<evidence type="ECO:0000313" key="3">
    <source>
        <dbReference type="Proteomes" id="UP000002640"/>
    </source>
</evidence>
<dbReference type="RefSeq" id="XP_009529669.1">
    <property type="nucleotide sequence ID" value="XM_009531374.1"/>
</dbReference>
<dbReference type="STRING" id="1094619.G4ZKH8"/>
<evidence type="ECO:0008006" key="4">
    <source>
        <dbReference type="Google" id="ProtNLM"/>
    </source>
</evidence>
<dbReference type="InParanoid" id="G4ZKH8"/>
<evidence type="ECO:0000256" key="1">
    <source>
        <dbReference type="SAM" id="MobiDB-lite"/>
    </source>
</evidence>
<accession>G4ZKH8</accession>
<dbReference type="AlphaFoldDB" id="G4ZKH8"/>
<reference evidence="2 3" key="1">
    <citation type="journal article" date="2006" name="Science">
        <title>Phytophthora genome sequences uncover evolutionary origins and mechanisms of pathogenesis.</title>
        <authorList>
            <person name="Tyler B.M."/>
            <person name="Tripathy S."/>
            <person name="Zhang X."/>
            <person name="Dehal P."/>
            <person name="Jiang R.H."/>
            <person name="Aerts A."/>
            <person name="Arredondo F.D."/>
            <person name="Baxter L."/>
            <person name="Bensasson D."/>
            <person name="Beynon J.L."/>
            <person name="Chapman J."/>
            <person name="Damasceno C.M."/>
            <person name="Dorrance A.E."/>
            <person name="Dou D."/>
            <person name="Dickerman A.W."/>
            <person name="Dubchak I.L."/>
            <person name="Garbelotto M."/>
            <person name="Gijzen M."/>
            <person name="Gordon S.G."/>
            <person name="Govers F."/>
            <person name="Grunwald N.J."/>
            <person name="Huang W."/>
            <person name="Ivors K.L."/>
            <person name="Jones R.W."/>
            <person name="Kamoun S."/>
            <person name="Krampis K."/>
            <person name="Lamour K.H."/>
            <person name="Lee M.K."/>
            <person name="McDonald W.H."/>
            <person name="Medina M."/>
            <person name="Meijer H.J."/>
            <person name="Nordberg E.K."/>
            <person name="Maclean D.J."/>
            <person name="Ospina-Giraldo M.D."/>
            <person name="Morris P.F."/>
            <person name="Phuntumart V."/>
            <person name="Putnam N.H."/>
            <person name="Rash S."/>
            <person name="Rose J.K."/>
            <person name="Sakihama Y."/>
            <person name="Salamov A.A."/>
            <person name="Savidor A."/>
            <person name="Scheuring C.F."/>
            <person name="Smith B.M."/>
            <person name="Sobral B.W."/>
            <person name="Terry A."/>
            <person name="Torto-Alalibo T.A."/>
            <person name="Win J."/>
            <person name="Xu Z."/>
            <person name="Zhang H."/>
            <person name="Grigoriev I.V."/>
            <person name="Rokhsar D.S."/>
            <person name="Boore J.L."/>
        </authorList>
    </citation>
    <scope>NUCLEOTIDE SEQUENCE [LARGE SCALE GENOMIC DNA]</scope>
    <source>
        <strain evidence="2 3">P6497</strain>
    </source>
</reference>
<protein>
    <recommendedName>
        <fullName evidence="4">HTH psq-type domain-containing protein</fullName>
    </recommendedName>
</protein>
<dbReference type="GeneID" id="20646757"/>
<gene>
    <name evidence="2" type="ORF">PHYSODRAFT_334121</name>
</gene>
<evidence type="ECO:0000313" key="2">
    <source>
        <dbReference type="EMBL" id="EGZ15920.1"/>
    </source>
</evidence>